<dbReference type="EMBL" id="GBRH01195230">
    <property type="protein sequence ID" value="JAE02666.1"/>
    <property type="molecule type" value="Transcribed_RNA"/>
</dbReference>
<accession>A0A0A9EXT8</accession>
<name>A0A0A9EXT8_ARUDO</name>
<reference evidence="1" key="1">
    <citation type="submission" date="2014-09" db="EMBL/GenBank/DDBJ databases">
        <authorList>
            <person name="Magalhaes I.L.F."/>
            <person name="Oliveira U."/>
            <person name="Santos F.R."/>
            <person name="Vidigal T.H.D.A."/>
            <person name="Brescovit A.D."/>
            <person name="Santos A.J."/>
        </authorList>
    </citation>
    <scope>NUCLEOTIDE SEQUENCE</scope>
    <source>
        <tissue evidence="1">Shoot tissue taken approximately 20 cm above the soil surface</tissue>
    </source>
</reference>
<reference evidence="1" key="2">
    <citation type="journal article" date="2015" name="Data Brief">
        <title>Shoot transcriptome of the giant reed, Arundo donax.</title>
        <authorList>
            <person name="Barrero R.A."/>
            <person name="Guerrero F.D."/>
            <person name="Moolhuijzen P."/>
            <person name="Goolsby J.A."/>
            <person name="Tidwell J."/>
            <person name="Bellgard S.E."/>
            <person name="Bellgard M.I."/>
        </authorList>
    </citation>
    <scope>NUCLEOTIDE SEQUENCE</scope>
    <source>
        <tissue evidence="1">Shoot tissue taken approximately 20 cm above the soil surface</tissue>
    </source>
</reference>
<proteinExistence type="predicted"/>
<evidence type="ECO:0000313" key="1">
    <source>
        <dbReference type="EMBL" id="JAE02666.1"/>
    </source>
</evidence>
<dbReference type="AlphaFoldDB" id="A0A0A9EXT8"/>
<sequence length="21" mass="1851">MAPGTGTAPACTLFSAAAAAA</sequence>
<organism evidence="1">
    <name type="scientific">Arundo donax</name>
    <name type="common">Giant reed</name>
    <name type="synonym">Donax arundinaceus</name>
    <dbReference type="NCBI Taxonomy" id="35708"/>
    <lineage>
        <taxon>Eukaryota</taxon>
        <taxon>Viridiplantae</taxon>
        <taxon>Streptophyta</taxon>
        <taxon>Embryophyta</taxon>
        <taxon>Tracheophyta</taxon>
        <taxon>Spermatophyta</taxon>
        <taxon>Magnoliopsida</taxon>
        <taxon>Liliopsida</taxon>
        <taxon>Poales</taxon>
        <taxon>Poaceae</taxon>
        <taxon>PACMAD clade</taxon>
        <taxon>Arundinoideae</taxon>
        <taxon>Arundineae</taxon>
        <taxon>Arundo</taxon>
    </lineage>
</organism>
<protein>
    <submittedName>
        <fullName evidence="1">Uncharacterized protein</fullName>
    </submittedName>
</protein>